<feature type="region of interest" description="Disordered" evidence="1">
    <location>
        <begin position="1"/>
        <end position="21"/>
    </location>
</feature>
<accession>A0AA88KNE2</accession>
<dbReference type="PANTHER" id="PTHR23244">
    <property type="entry name" value="KELCH REPEAT DOMAIN"/>
    <property type="match status" value="1"/>
</dbReference>
<dbReference type="Proteomes" id="UP000816034">
    <property type="component" value="Unassembled WGS sequence"/>
</dbReference>
<dbReference type="Gene3D" id="2.120.10.80">
    <property type="entry name" value="Kelch-type beta propeller"/>
    <property type="match status" value="2"/>
</dbReference>
<dbReference type="RefSeq" id="XP_044551931.1">
    <property type="nucleotide sequence ID" value="XM_044697904.1"/>
</dbReference>
<evidence type="ECO:0000256" key="1">
    <source>
        <dbReference type="SAM" id="MobiDB-lite"/>
    </source>
</evidence>
<dbReference type="Pfam" id="PF01344">
    <property type="entry name" value="Kelch_1"/>
    <property type="match status" value="2"/>
</dbReference>
<sequence>MSSIYEHTNDQENHEEEEEPSYSLYEFYLNSRKVKTNESETKKNEEIEICFWNKLQDDVEDVFDESGFATRPDRRFRHTAVYSAKEDAMYVFGGFVEEGNESQNDFWRFDIPSRSWTEIYPTNSNQVWPSPRMEHCSVMVSLTPRRFKRFENIMGQNDFIPSQENNETTYLHNQMYIFGGYSSQNTQFNNELYCFDFTHSKFFKINYQVTQQLFYLNVKRVEYVKERSRHTMVASAGDEKLYIVGGMTFLSHCLMDVWEYDIDTQTMTCLWQDRNEDQSGSDYTSSREEAQDYPEPRCFHSCVYSRKENSLYMFGGIRRGAKLFQELWKFDISHRIWIAVDMHGFVPVERFEHISFMLNDLSDYLFIYGGYNFRHSYLDYIYQFCLSTKTWIRLQNRNYTVGGKFQSKGSILFVDYNETPISRAGTSCIVTKDYHMIIFGGKSCTLLNDAFVCFLPGHGRLPSVKLEFHTTLYHTALTNTSLSDCYMVTVTDLR</sequence>
<proteinExistence type="predicted"/>
<dbReference type="SUPFAM" id="SSF117281">
    <property type="entry name" value="Kelch motif"/>
    <property type="match status" value="2"/>
</dbReference>
<dbReference type="AlphaFoldDB" id="A0AA88KNE2"/>
<dbReference type="InterPro" id="IPR015915">
    <property type="entry name" value="Kelch-typ_b-propeller"/>
</dbReference>
<dbReference type="Pfam" id="PF24681">
    <property type="entry name" value="Kelch_KLHDC2_KLHL20_DRC7"/>
    <property type="match status" value="1"/>
</dbReference>
<protein>
    <submittedName>
        <fullName evidence="2">Uncharacterized protein</fullName>
    </submittedName>
</protein>
<dbReference type="EMBL" id="PYSW02000011">
    <property type="protein sequence ID" value="KAG2387939.1"/>
    <property type="molecule type" value="Genomic_DNA"/>
</dbReference>
<name>A0AA88KNE2_NAELO</name>
<evidence type="ECO:0000313" key="2">
    <source>
        <dbReference type="EMBL" id="KAG2387939.1"/>
    </source>
</evidence>
<gene>
    <name evidence="2" type="ORF">C9374_000789</name>
</gene>
<comment type="caution">
    <text evidence="2">The sequence shown here is derived from an EMBL/GenBank/DDBJ whole genome shotgun (WGS) entry which is preliminary data.</text>
</comment>
<dbReference type="InterPro" id="IPR006652">
    <property type="entry name" value="Kelch_1"/>
</dbReference>
<dbReference type="GeneID" id="68093245"/>
<organism evidence="2 3">
    <name type="scientific">Naegleria lovaniensis</name>
    <name type="common">Amoeba</name>
    <dbReference type="NCBI Taxonomy" id="51637"/>
    <lineage>
        <taxon>Eukaryota</taxon>
        <taxon>Discoba</taxon>
        <taxon>Heterolobosea</taxon>
        <taxon>Tetramitia</taxon>
        <taxon>Eutetramitia</taxon>
        <taxon>Vahlkampfiidae</taxon>
        <taxon>Naegleria</taxon>
    </lineage>
</organism>
<evidence type="ECO:0000313" key="3">
    <source>
        <dbReference type="Proteomes" id="UP000816034"/>
    </source>
</evidence>
<reference evidence="2 3" key="1">
    <citation type="journal article" date="2018" name="BMC Genomics">
        <title>The genome of Naegleria lovaniensis, the basis for a comparative approach to unravel pathogenicity factors of the human pathogenic amoeba N. fowleri.</title>
        <authorList>
            <person name="Liechti N."/>
            <person name="Schurch N."/>
            <person name="Bruggmann R."/>
            <person name="Wittwer M."/>
        </authorList>
    </citation>
    <scope>NUCLEOTIDE SEQUENCE [LARGE SCALE GENOMIC DNA]</scope>
    <source>
        <strain evidence="2 3">ATCC 30569</strain>
    </source>
</reference>
<keyword evidence="3" id="KW-1185">Reference proteome</keyword>